<keyword evidence="2" id="KW-1185">Reference proteome</keyword>
<sequence length="81" mass="9217">MYFLFLHLTPSQIKALETEHAVSINKKTTAGPFNYYLTVSDPKILQKIQKVLDGTTVTYKYKDNVNMPKILPSILDTSVLK</sequence>
<proteinExistence type="predicted"/>
<gene>
    <name evidence="1" type="ORF">DLEV_027</name>
</gene>
<name>A0A7R5WRT6_9POXV</name>
<accession>A0A7R5WRT6</accession>
<evidence type="ECO:0000313" key="1">
    <source>
        <dbReference type="EMBL" id="AKS26318.1"/>
    </source>
</evidence>
<dbReference type="EMBL" id="KR095315">
    <property type="protein sequence ID" value="AKS26318.1"/>
    <property type="molecule type" value="Genomic_DNA"/>
</dbReference>
<dbReference type="Proteomes" id="UP000593702">
    <property type="component" value="Segment"/>
</dbReference>
<protein>
    <submittedName>
        <fullName evidence="1">Uncharacterized protein</fullName>
    </submittedName>
</protein>
<reference evidence="1 2" key="1">
    <citation type="submission" date="2015-04" db="EMBL/GenBank/DDBJ databases">
        <title>Diachasmimorpha longicaudata entomopoxvirus genome.</title>
        <authorList>
            <person name="Coffman K.A."/>
            <person name="Burke G.R."/>
        </authorList>
    </citation>
    <scope>NUCLEOTIDE SEQUENCE [LARGE SCALE GENOMIC DNA]</scope>
</reference>
<evidence type="ECO:0000313" key="2">
    <source>
        <dbReference type="Proteomes" id="UP000593702"/>
    </source>
</evidence>
<organism evidence="1 2">
    <name type="scientific">Diachasmimorpha longicaudata entomopoxvirus</name>
    <dbReference type="NCBI Taxonomy" id="109981"/>
    <lineage>
        <taxon>Viruses</taxon>
        <taxon>Varidnaviria</taxon>
        <taxon>Bamfordvirae</taxon>
        <taxon>Nucleocytoviricota</taxon>
        <taxon>Pokkesviricetes</taxon>
        <taxon>Chitovirales</taxon>
        <taxon>Poxviridae</taxon>
        <taxon>Entomopoxvirinae</taxon>
        <taxon>Epsilonentomopoxvirus</taxon>
        <taxon>Epsilonentomopoxvirus dlongicaudata</taxon>
        <taxon>Diachasmimorpha entomopoxvirus</taxon>
    </lineage>
</organism>